<feature type="region of interest" description="Disordered" evidence="1">
    <location>
        <begin position="680"/>
        <end position="707"/>
    </location>
</feature>
<keyword evidence="3" id="KW-1185">Reference proteome</keyword>
<feature type="compositionally biased region" description="Basic and acidic residues" evidence="1">
    <location>
        <begin position="859"/>
        <end position="871"/>
    </location>
</feature>
<evidence type="ECO:0008006" key="4">
    <source>
        <dbReference type="Google" id="ProtNLM"/>
    </source>
</evidence>
<evidence type="ECO:0000313" key="2">
    <source>
        <dbReference type="EMBL" id="KAJ8880460.1"/>
    </source>
</evidence>
<feature type="compositionally biased region" description="Basic and acidic residues" evidence="1">
    <location>
        <begin position="607"/>
        <end position="616"/>
    </location>
</feature>
<feature type="compositionally biased region" description="Polar residues" evidence="1">
    <location>
        <begin position="592"/>
        <end position="606"/>
    </location>
</feature>
<gene>
    <name evidence="2" type="ORF">PR048_016930</name>
</gene>
<sequence length="998" mass="111972">MERLAPSYRAQVEIPPPKTTAGCGTTGEVGEGMGCRVVKTRGHLLRRRFVLGAEAEATLYELFEPFHFNTCSTFLGPAPTEIAAPPSVPWEKAANGVWDPRDSILYHSVRAREMVYRSPMATAMEDRMKKFRHPTCMYVFHARQVGRGSRYEQREGERESEREKARTESCTEASIAYSVSKTLTGNRTHQDHFVQAEMKAWGQSVCSMSVQLSATVDHTDGAALKYVATHMCTGFRRNELMYRVKWRGIHHRFEVAPQPEVRWCDVSGASLPPAETTSPHEHLKELPPSIPVTRPAGTVETNADLRTGWLQCHVHEVAYPSLPIVTAISRLTMDLCILLQEMSNQNKADCVLLMSCAIFLDPGMSGLQTYQYQRCDLGIQLVSWRTVRRQWQCLITFSEEGSNKTRGTDTGNRELACVTLPENSCLLTNAPENTYKIMENLQLGWRRAGIRTEGFPELEHEDSPLRHLARYESNVHNEKTHISFPPTRVVAVGEGRGWTTQGEDRKRGSGGGLKGVFSFYSLLCLRGWSRADPRETVAHIRPPAFGGPGGKLAGDDARMTSADFKQDAPPPSPKGPNFRPVRPAQLSEKSKYSQNPNRRLQSMESTVTEKSKHVGTDWRSQSNGRKETYDYYRSPLRSPPTCSFFPRLRAEKLGSDKDDTAMHIKCAIATKRKALVWRAGWEKRENPKKSRRPKASSGTIPPCENPVTQLGIEPGSPWWEASGLMAQPPWPSFSCISDTLQCTASAPRLVWGRSNDHDDVSAETRGLVVDGGGGGTSLVTPPGAFKQVTVCIGWLGRLDRRHPQRSARFPGGSVVDEIRCDRQVAAQHRVAAPREYSWPHNHPSPVRSIESDPQQSVDPSRDRRTDGRLTDETDGFEASLSVKHVGETRGNNEVTGRSKLYCDKVRRRSRPSSAISCLLTDLKQDFQKCSFNRGQLITALLSFSFRRFGIHCSLRHHKEPPETSNNIMKCSRDFSVNDIRNKHRASFCFLTDMIERLL</sequence>
<dbReference type="Proteomes" id="UP001159363">
    <property type="component" value="Chromosome 5"/>
</dbReference>
<feature type="region of interest" description="Disordered" evidence="1">
    <location>
        <begin position="561"/>
        <end position="622"/>
    </location>
</feature>
<organism evidence="2 3">
    <name type="scientific">Dryococelus australis</name>
    <dbReference type="NCBI Taxonomy" id="614101"/>
    <lineage>
        <taxon>Eukaryota</taxon>
        <taxon>Metazoa</taxon>
        <taxon>Ecdysozoa</taxon>
        <taxon>Arthropoda</taxon>
        <taxon>Hexapoda</taxon>
        <taxon>Insecta</taxon>
        <taxon>Pterygota</taxon>
        <taxon>Neoptera</taxon>
        <taxon>Polyneoptera</taxon>
        <taxon>Phasmatodea</taxon>
        <taxon>Verophasmatodea</taxon>
        <taxon>Anareolatae</taxon>
        <taxon>Phasmatidae</taxon>
        <taxon>Eurycanthinae</taxon>
        <taxon>Dryococelus</taxon>
    </lineage>
</organism>
<comment type="caution">
    <text evidence="2">The sequence shown here is derived from an EMBL/GenBank/DDBJ whole genome shotgun (WGS) entry which is preliminary data.</text>
</comment>
<evidence type="ECO:0000256" key="1">
    <source>
        <dbReference type="SAM" id="MobiDB-lite"/>
    </source>
</evidence>
<feature type="region of interest" description="Disordered" evidence="1">
    <location>
        <begin position="274"/>
        <end position="296"/>
    </location>
</feature>
<accession>A0ABQ9H845</accession>
<evidence type="ECO:0000313" key="3">
    <source>
        <dbReference type="Proteomes" id="UP001159363"/>
    </source>
</evidence>
<proteinExistence type="predicted"/>
<protein>
    <recommendedName>
        <fullName evidence="4">WW domain-containing protein</fullName>
    </recommendedName>
</protein>
<reference evidence="2 3" key="1">
    <citation type="submission" date="2023-02" db="EMBL/GenBank/DDBJ databases">
        <title>LHISI_Scaffold_Assembly.</title>
        <authorList>
            <person name="Stuart O.P."/>
            <person name="Cleave R."/>
            <person name="Magrath M.J.L."/>
            <person name="Mikheyev A.S."/>
        </authorList>
    </citation>
    <scope>NUCLEOTIDE SEQUENCE [LARGE SCALE GENOMIC DNA]</scope>
    <source>
        <strain evidence="2">Daus_M_001</strain>
        <tissue evidence="2">Leg muscle</tissue>
    </source>
</reference>
<feature type="region of interest" description="Disordered" evidence="1">
    <location>
        <begin position="830"/>
        <end position="878"/>
    </location>
</feature>
<dbReference type="EMBL" id="JARBHB010000006">
    <property type="protein sequence ID" value="KAJ8880460.1"/>
    <property type="molecule type" value="Genomic_DNA"/>
</dbReference>
<name>A0ABQ9H845_9NEOP</name>